<evidence type="ECO:0000313" key="3">
    <source>
        <dbReference type="Proteomes" id="UP000824128"/>
    </source>
</evidence>
<comment type="caution">
    <text evidence="2">The sequence shown here is derived from an EMBL/GenBank/DDBJ whole genome shotgun (WGS) entry which is preliminary data.</text>
</comment>
<keyword evidence="1" id="KW-0472">Membrane</keyword>
<name>A0A9D1N475_9FIRM</name>
<dbReference type="Proteomes" id="UP000824128">
    <property type="component" value="Unassembled WGS sequence"/>
</dbReference>
<dbReference type="EMBL" id="DVNZ01000133">
    <property type="protein sequence ID" value="HIU94353.1"/>
    <property type="molecule type" value="Genomic_DNA"/>
</dbReference>
<organism evidence="2 3">
    <name type="scientific">Candidatus Aphodomorpha intestinavium</name>
    <dbReference type="NCBI Taxonomy" id="2840672"/>
    <lineage>
        <taxon>Bacteria</taxon>
        <taxon>Bacillati</taxon>
        <taxon>Bacillota</taxon>
        <taxon>Clostridia</taxon>
        <taxon>Eubacteriales</taxon>
        <taxon>Candidatus Aphodomorpha</taxon>
    </lineage>
</organism>
<keyword evidence="1" id="KW-0812">Transmembrane</keyword>
<protein>
    <submittedName>
        <fullName evidence="2">Alkaline shock response membrane anchor protein AmaP</fullName>
    </submittedName>
</protein>
<keyword evidence="1" id="KW-1133">Transmembrane helix</keyword>
<feature type="transmembrane region" description="Helical" evidence="1">
    <location>
        <begin position="53"/>
        <end position="71"/>
    </location>
</feature>
<proteinExistence type="predicted"/>
<evidence type="ECO:0000256" key="1">
    <source>
        <dbReference type="SAM" id="Phobius"/>
    </source>
</evidence>
<feature type="transmembrane region" description="Helical" evidence="1">
    <location>
        <begin position="9"/>
        <end position="33"/>
    </location>
</feature>
<gene>
    <name evidence="2" type="primary">amaP</name>
    <name evidence="2" type="ORF">IAD24_04265</name>
</gene>
<reference evidence="2" key="2">
    <citation type="journal article" date="2021" name="PeerJ">
        <title>Extensive microbial diversity within the chicken gut microbiome revealed by metagenomics and culture.</title>
        <authorList>
            <person name="Gilroy R."/>
            <person name="Ravi A."/>
            <person name="Getino M."/>
            <person name="Pursley I."/>
            <person name="Horton D.L."/>
            <person name="Alikhan N.F."/>
            <person name="Baker D."/>
            <person name="Gharbi K."/>
            <person name="Hall N."/>
            <person name="Watson M."/>
            <person name="Adriaenssens E.M."/>
            <person name="Foster-Nyarko E."/>
            <person name="Jarju S."/>
            <person name="Secka A."/>
            <person name="Antonio M."/>
            <person name="Oren A."/>
            <person name="Chaudhuri R.R."/>
            <person name="La Ragione R."/>
            <person name="Hildebrand F."/>
            <person name="Pallen M.J."/>
        </authorList>
    </citation>
    <scope>NUCLEOTIDE SEQUENCE</scope>
    <source>
        <strain evidence="2">ChiGjej2B2-16831</strain>
    </source>
</reference>
<reference evidence="2" key="1">
    <citation type="submission" date="2020-10" db="EMBL/GenBank/DDBJ databases">
        <authorList>
            <person name="Gilroy R."/>
        </authorList>
    </citation>
    <scope>NUCLEOTIDE SEQUENCE</scope>
    <source>
        <strain evidence="2">ChiGjej2B2-16831</strain>
    </source>
</reference>
<dbReference type="NCBIfam" id="NF033218">
    <property type="entry name" value="anchor_AmaP"/>
    <property type="match status" value="1"/>
</dbReference>
<evidence type="ECO:0000313" key="2">
    <source>
        <dbReference type="EMBL" id="HIU94353.1"/>
    </source>
</evidence>
<accession>A0A9D1N475</accession>
<dbReference type="AlphaFoldDB" id="A0A9D1N475"/>
<sequence length="189" mass="20443">MKLSVFDRVLLALLLIIAIVFSFVLFGMAANLIPEDMVTGFISLFYYAWQNALILAGVGLVLLAISIKLLFAGRGAKAPAQPTTALIRQSEIGGAFITLPAIDSMVQRHCRAQARVRDCYSTVRAAEDGVSIGIRLHVLPDTDAVKLTEELQQSLKTYIESLTGVHVRSTDILVENMNATPAGGVSRVE</sequence>